<keyword evidence="2" id="KW-0479">Metal-binding</keyword>
<dbReference type="Proteomes" id="UP000006038">
    <property type="component" value="Chromosome 11"/>
</dbReference>
<proteinExistence type="inferred from homology"/>
<evidence type="ECO:0000256" key="3">
    <source>
        <dbReference type="PROSITE-ProRule" id="PRU01131"/>
    </source>
</evidence>
<feature type="zinc finger region" description="FLZ-type" evidence="3">
    <location>
        <begin position="88"/>
        <end position="131"/>
    </location>
</feature>
<reference evidence="6" key="1">
    <citation type="journal article" date="2013" name="Nat. Commun.">
        <title>Whole-genome sequencing of Oryza brachyantha reveals mechanisms underlying Oryza genome evolution.</title>
        <authorList>
            <person name="Chen J."/>
            <person name="Huang Q."/>
            <person name="Gao D."/>
            <person name="Wang J."/>
            <person name="Lang Y."/>
            <person name="Liu T."/>
            <person name="Li B."/>
            <person name="Bai Z."/>
            <person name="Luis Goicoechea J."/>
            <person name="Liang C."/>
            <person name="Chen C."/>
            <person name="Zhang W."/>
            <person name="Sun S."/>
            <person name="Liao Y."/>
            <person name="Zhang X."/>
            <person name="Yang L."/>
            <person name="Song C."/>
            <person name="Wang M."/>
            <person name="Shi J."/>
            <person name="Liu G."/>
            <person name="Liu J."/>
            <person name="Zhou H."/>
            <person name="Zhou W."/>
            <person name="Yu Q."/>
            <person name="An N."/>
            <person name="Chen Y."/>
            <person name="Cai Q."/>
            <person name="Wang B."/>
            <person name="Liu B."/>
            <person name="Min J."/>
            <person name="Huang Y."/>
            <person name="Wu H."/>
            <person name="Li Z."/>
            <person name="Zhang Y."/>
            <person name="Yin Y."/>
            <person name="Song W."/>
            <person name="Jiang J."/>
            <person name="Jackson S.A."/>
            <person name="Wing R.A."/>
            <person name="Wang J."/>
            <person name="Chen M."/>
        </authorList>
    </citation>
    <scope>NUCLEOTIDE SEQUENCE [LARGE SCALE GENOMIC DNA]</scope>
    <source>
        <strain evidence="6">cv. IRGC 101232</strain>
    </source>
</reference>
<accession>J3N5N2</accession>
<dbReference type="EnsemblPlants" id="OB11G11180.1">
    <property type="protein sequence ID" value="OB11G11180.1"/>
    <property type="gene ID" value="OB11G11180"/>
</dbReference>
<dbReference type="AlphaFoldDB" id="J3N5N2"/>
<organism evidence="6">
    <name type="scientific">Oryza brachyantha</name>
    <name type="common">malo sina</name>
    <dbReference type="NCBI Taxonomy" id="4533"/>
    <lineage>
        <taxon>Eukaryota</taxon>
        <taxon>Viridiplantae</taxon>
        <taxon>Streptophyta</taxon>
        <taxon>Embryophyta</taxon>
        <taxon>Tracheophyta</taxon>
        <taxon>Spermatophyta</taxon>
        <taxon>Magnoliopsida</taxon>
        <taxon>Liliopsida</taxon>
        <taxon>Poales</taxon>
        <taxon>Poaceae</taxon>
        <taxon>BOP clade</taxon>
        <taxon>Oryzoideae</taxon>
        <taxon>Oryzeae</taxon>
        <taxon>Oryzinae</taxon>
        <taxon>Oryza</taxon>
    </lineage>
</organism>
<evidence type="ECO:0000256" key="2">
    <source>
        <dbReference type="ARBA" id="ARBA00022723"/>
    </source>
</evidence>
<dbReference type="GO" id="GO:0046872">
    <property type="term" value="F:metal ion binding"/>
    <property type="evidence" value="ECO:0007669"/>
    <property type="project" value="UniProtKB-KW"/>
</dbReference>
<dbReference type="Pfam" id="PF04570">
    <property type="entry name" value="zf-FLZ"/>
    <property type="match status" value="1"/>
</dbReference>
<dbReference type="PROSITE" id="PS51795">
    <property type="entry name" value="ZF_FLZ"/>
    <property type="match status" value="1"/>
</dbReference>
<dbReference type="Gramene" id="OB11G11180.1">
    <property type="protein sequence ID" value="OB11G11180.1"/>
    <property type="gene ID" value="OB11G11180"/>
</dbReference>
<feature type="region of interest" description="Disordered" evidence="4">
    <location>
        <begin position="1"/>
        <end position="90"/>
    </location>
</feature>
<feature type="domain" description="FLZ-type" evidence="5">
    <location>
        <begin position="88"/>
        <end position="131"/>
    </location>
</feature>
<sequence>MFRRRNSNDGGAPPPPTPNHSVPAASQRQQVQGAGYGDVLPVTGGESSSTINPPPANVNETTSAARRRSGILGIGPRVRPQAQAQSVPPPPFCAACNRRITPQNDIYMFRDNAYCSEECRGEVINAYNRFGTLFHP</sequence>
<protein>
    <recommendedName>
        <fullName evidence="5">FLZ-type domain-containing protein</fullName>
    </recommendedName>
</protein>
<keyword evidence="7" id="KW-1185">Reference proteome</keyword>
<evidence type="ECO:0000313" key="6">
    <source>
        <dbReference type="EnsemblPlants" id="OB11G11180.1"/>
    </source>
</evidence>
<evidence type="ECO:0000256" key="1">
    <source>
        <dbReference type="ARBA" id="ARBA00009374"/>
    </source>
</evidence>
<name>J3N5N2_ORYBR</name>
<evidence type="ECO:0000256" key="4">
    <source>
        <dbReference type="SAM" id="MobiDB-lite"/>
    </source>
</evidence>
<evidence type="ECO:0000259" key="5">
    <source>
        <dbReference type="PROSITE" id="PS51795"/>
    </source>
</evidence>
<comment type="similarity">
    <text evidence="1">Belongs to the FLZ family.</text>
</comment>
<dbReference type="InterPro" id="IPR007650">
    <property type="entry name" value="Zf-FLZ_dom"/>
</dbReference>
<evidence type="ECO:0000313" key="7">
    <source>
        <dbReference type="Proteomes" id="UP000006038"/>
    </source>
</evidence>
<dbReference type="HOGENOM" id="CLU_2053242_0_0_1"/>
<reference evidence="6" key="2">
    <citation type="submission" date="2013-04" db="UniProtKB">
        <authorList>
            <consortium name="EnsemblPlants"/>
        </authorList>
    </citation>
    <scope>IDENTIFICATION</scope>
</reference>